<dbReference type="InterPro" id="IPR008949">
    <property type="entry name" value="Isoprenoid_synthase_dom_sf"/>
</dbReference>
<evidence type="ECO:0000256" key="3">
    <source>
        <dbReference type="ARBA" id="ARBA00022679"/>
    </source>
</evidence>
<dbReference type="GO" id="GO:0046872">
    <property type="term" value="F:metal ion binding"/>
    <property type="evidence" value="ECO:0007669"/>
    <property type="project" value="UniProtKB-KW"/>
</dbReference>
<sequence length="322" mass="35328">MQTFSIFEPISDQLNQVDDRLKEFAESSDLPSLKELLTHAFDSTGKLARPALTLLTAGFHPNNGAKVVTMATAVEMLHVATLIHDDTVDEADTRRGRVTVSSNWGRHTAVLLGDYVFAASATYVCATGNIRVIKRFSETIMDLSRGQMQETANSRNIQHGMDEYFERIYFKTASLFSTSGESGAILSGASESTVQSLKTYSEKIGLAFQVVDDVLDITGTQQAIGKPVGSDLFNGVITLPTIYAIEDPDCREKVELFLTNPSNTELHSEIVDAIKGSDVGEKSYKFADQLIEEAKLALKPLEDNDCKKSLLDLADFIISRNT</sequence>
<dbReference type="AlphaFoldDB" id="A0A381TE94"/>
<dbReference type="PANTHER" id="PTHR12001:SF69">
    <property type="entry name" value="ALL TRANS-POLYPRENYL-DIPHOSPHATE SYNTHASE PDSS1"/>
    <property type="match status" value="1"/>
</dbReference>
<dbReference type="InterPro" id="IPR000092">
    <property type="entry name" value="Polyprenyl_synt"/>
</dbReference>
<evidence type="ECO:0000256" key="1">
    <source>
        <dbReference type="ARBA" id="ARBA00001946"/>
    </source>
</evidence>
<dbReference type="PROSITE" id="PS00444">
    <property type="entry name" value="POLYPRENYL_SYNTHASE_2"/>
    <property type="match status" value="1"/>
</dbReference>
<proteinExistence type="inferred from homology"/>
<dbReference type="CDD" id="cd00685">
    <property type="entry name" value="Trans_IPPS_HT"/>
    <property type="match status" value="1"/>
</dbReference>
<dbReference type="GO" id="GO:0004659">
    <property type="term" value="F:prenyltransferase activity"/>
    <property type="evidence" value="ECO:0007669"/>
    <property type="project" value="InterPro"/>
</dbReference>
<dbReference type="InterPro" id="IPR033749">
    <property type="entry name" value="Polyprenyl_synt_CS"/>
</dbReference>
<reference evidence="6" key="1">
    <citation type="submission" date="2018-05" db="EMBL/GenBank/DDBJ databases">
        <authorList>
            <person name="Lanie J.A."/>
            <person name="Ng W.-L."/>
            <person name="Kazmierczak K.M."/>
            <person name="Andrzejewski T.M."/>
            <person name="Davidsen T.M."/>
            <person name="Wayne K.J."/>
            <person name="Tettelin H."/>
            <person name="Glass J.I."/>
            <person name="Rusch D."/>
            <person name="Podicherti R."/>
            <person name="Tsui H.-C.T."/>
            <person name="Winkler M.E."/>
        </authorList>
    </citation>
    <scope>NUCLEOTIDE SEQUENCE</scope>
</reference>
<protein>
    <recommendedName>
        <fullName evidence="7">Polyprenyl synthetase family protein</fullName>
    </recommendedName>
</protein>
<evidence type="ECO:0000256" key="2">
    <source>
        <dbReference type="ARBA" id="ARBA00006706"/>
    </source>
</evidence>
<dbReference type="Gene3D" id="1.10.600.10">
    <property type="entry name" value="Farnesyl Diphosphate Synthase"/>
    <property type="match status" value="1"/>
</dbReference>
<evidence type="ECO:0008006" key="7">
    <source>
        <dbReference type="Google" id="ProtNLM"/>
    </source>
</evidence>
<dbReference type="EMBL" id="UINC01004403">
    <property type="protein sequence ID" value="SVA14074.1"/>
    <property type="molecule type" value="Genomic_DNA"/>
</dbReference>
<keyword evidence="3" id="KW-0808">Transferase</keyword>
<organism evidence="6">
    <name type="scientific">marine metagenome</name>
    <dbReference type="NCBI Taxonomy" id="408172"/>
    <lineage>
        <taxon>unclassified sequences</taxon>
        <taxon>metagenomes</taxon>
        <taxon>ecological metagenomes</taxon>
    </lineage>
</organism>
<keyword evidence="4" id="KW-0479">Metal-binding</keyword>
<dbReference type="PANTHER" id="PTHR12001">
    <property type="entry name" value="GERANYLGERANYL PYROPHOSPHATE SYNTHASE"/>
    <property type="match status" value="1"/>
</dbReference>
<evidence type="ECO:0000256" key="5">
    <source>
        <dbReference type="ARBA" id="ARBA00022842"/>
    </source>
</evidence>
<dbReference type="Pfam" id="PF00348">
    <property type="entry name" value="polyprenyl_synt"/>
    <property type="match status" value="1"/>
</dbReference>
<dbReference type="PROSITE" id="PS00723">
    <property type="entry name" value="POLYPRENYL_SYNTHASE_1"/>
    <property type="match status" value="1"/>
</dbReference>
<evidence type="ECO:0000256" key="4">
    <source>
        <dbReference type="ARBA" id="ARBA00022723"/>
    </source>
</evidence>
<comment type="cofactor">
    <cofactor evidence="1">
        <name>Mg(2+)</name>
        <dbReference type="ChEBI" id="CHEBI:18420"/>
    </cofactor>
</comment>
<comment type="similarity">
    <text evidence="2">Belongs to the FPP/GGPP synthase family.</text>
</comment>
<dbReference type="SFLD" id="SFLDG01017">
    <property type="entry name" value="Polyprenyl_Transferase_Like"/>
    <property type="match status" value="1"/>
</dbReference>
<keyword evidence="5" id="KW-0460">Magnesium</keyword>
<dbReference type="SFLD" id="SFLDS00005">
    <property type="entry name" value="Isoprenoid_Synthase_Type_I"/>
    <property type="match status" value="1"/>
</dbReference>
<dbReference type="SUPFAM" id="SSF48576">
    <property type="entry name" value="Terpenoid synthases"/>
    <property type="match status" value="1"/>
</dbReference>
<name>A0A381TE94_9ZZZZ</name>
<gene>
    <name evidence="6" type="ORF">METZ01_LOCUS66928</name>
</gene>
<dbReference type="GO" id="GO:0008299">
    <property type="term" value="P:isoprenoid biosynthetic process"/>
    <property type="evidence" value="ECO:0007669"/>
    <property type="project" value="InterPro"/>
</dbReference>
<evidence type="ECO:0000313" key="6">
    <source>
        <dbReference type="EMBL" id="SVA14074.1"/>
    </source>
</evidence>
<accession>A0A381TE94</accession>